<keyword evidence="4" id="KW-1185">Reference proteome</keyword>
<dbReference type="AlphaFoldDB" id="A0A410WWW8"/>
<proteinExistence type="predicted"/>
<dbReference type="Gene3D" id="3.40.1360.10">
    <property type="match status" value="1"/>
</dbReference>
<dbReference type="EMBL" id="JAMDMJ010000055">
    <property type="protein sequence ID" value="MCY9599813.1"/>
    <property type="molecule type" value="Genomic_DNA"/>
</dbReference>
<dbReference type="EMBL" id="CP026520">
    <property type="protein sequence ID" value="QAV18908.1"/>
    <property type="molecule type" value="Genomic_DNA"/>
</dbReference>
<dbReference type="OrthoDB" id="2327166at2"/>
<protein>
    <submittedName>
        <fullName evidence="2">DNA primase</fullName>
    </submittedName>
</protein>
<organism evidence="2 3">
    <name type="scientific">Paenibacillus chitinolyticus</name>
    <dbReference type="NCBI Taxonomy" id="79263"/>
    <lineage>
        <taxon>Bacteria</taxon>
        <taxon>Bacillati</taxon>
        <taxon>Bacillota</taxon>
        <taxon>Bacilli</taxon>
        <taxon>Bacillales</taxon>
        <taxon>Paenibacillaceae</taxon>
        <taxon>Paenibacillus</taxon>
    </lineage>
</organism>
<dbReference type="RefSeq" id="WP_042227573.1">
    <property type="nucleotide sequence ID" value="NZ_CP026520.1"/>
</dbReference>
<dbReference type="InterPro" id="IPR037068">
    <property type="entry name" value="DNA_primase_core_N_sf"/>
</dbReference>
<dbReference type="KEGG" id="pchi:PC41400_14975"/>
<dbReference type="Gene3D" id="3.90.980.10">
    <property type="entry name" value="DNA primase, catalytic core, N-terminal domain"/>
    <property type="match status" value="1"/>
</dbReference>
<sequence length="357" mass="42002">MINDLMLIKKRIITENRIEEILSKAGCENIKEKSNRYESMLPDKFESDNSRGLQVYLNESLTCKIRNRTFLGSDIFDLISYIVFDKIEALDIHKCLPKSKRWICEQLGYHEYLTGEQVVVFNDPLKWLKDIKKNRSKSILEVKENKVLSDDSLDRFVMFPHAALIEEGIEYGIQQEFQVGFDLKSERIIFPIHNSYGEIVSIKGRTTDPDYKIKDIPKYLYLHNFNNMWELYNWHRALWYIIESKEIIIYEAEKTCWLSTQFGVRNCVALGGSEVTDYQARMIKSLGIDIKIVLAFDRDKKPEEIKLQAQKFGKSRSIFVMWDGKSVFTVEAKHSPTDLGFQSFMDLYKDHYNYRIS</sequence>
<evidence type="ECO:0000313" key="1">
    <source>
        <dbReference type="EMBL" id="MCY9599813.1"/>
    </source>
</evidence>
<dbReference type="GeneID" id="95376118"/>
<accession>A0A410WWW8</accession>
<evidence type="ECO:0000313" key="2">
    <source>
        <dbReference type="EMBL" id="QAV18908.1"/>
    </source>
</evidence>
<gene>
    <name evidence="1" type="ORF">M5X16_29110</name>
    <name evidence="2" type="ORF">PC41400_14975</name>
</gene>
<dbReference type="Proteomes" id="UP000288943">
    <property type="component" value="Chromosome"/>
</dbReference>
<evidence type="ECO:0000313" key="3">
    <source>
        <dbReference type="Proteomes" id="UP000288943"/>
    </source>
</evidence>
<reference evidence="2 3" key="1">
    <citation type="submission" date="2018-01" db="EMBL/GenBank/DDBJ databases">
        <title>The whole genome sequencing and assembly of Paenibacillus chitinolyticus KCCM 41400 strain.</title>
        <authorList>
            <person name="Kim J.-Y."/>
            <person name="Park M.-K."/>
            <person name="Lee Y.-J."/>
            <person name="Yi H."/>
            <person name="Bahn Y.-S."/>
            <person name="Kim J.F."/>
            <person name="Lee D.-W."/>
        </authorList>
    </citation>
    <scope>NUCLEOTIDE SEQUENCE [LARGE SCALE GENOMIC DNA]</scope>
    <source>
        <strain evidence="2 3">KCCM 41400</strain>
    </source>
</reference>
<evidence type="ECO:0000313" key="4">
    <source>
        <dbReference type="Proteomes" id="UP001527202"/>
    </source>
</evidence>
<reference evidence="1 4" key="2">
    <citation type="submission" date="2022-05" db="EMBL/GenBank/DDBJ databases">
        <title>Genome Sequencing of Bee-Associated Microbes.</title>
        <authorList>
            <person name="Dunlap C."/>
        </authorList>
    </citation>
    <scope>NUCLEOTIDE SEQUENCE [LARGE SCALE GENOMIC DNA]</scope>
    <source>
        <strain evidence="1 4">NRRL B-23120</strain>
    </source>
</reference>
<dbReference type="Proteomes" id="UP001527202">
    <property type="component" value="Unassembled WGS sequence"/>
</dbReference>
<dbReference type="SUPFAM" id="SSF56731">
    <property type="entry name" value="DNA primase core"/>
    <property type="match status" value="1"/>
</dbReference>
<name>A0A410WWW8_9BACL</name>